<dbReference type="Proteomes" id="UP001054945">
    <property type="component" value="Unassembled WGS sequence"/>
</dbReference>
<feature type="compositionally biased region" description="Basic and acidic residues" evidence="1">
    <location>
        <begin position="73"/>
        <end position="82"/>
    </location>
</feature>
<sequence>MTVVGVCFKSSKNANLRRLLSRKENRIENKRKVKRNVHSVLSTLIDAVFPKKSRDLHRRGQSFRPPQKRTGTRKNENCESGKHWKKKK</sequence>
<evidence type="ECO:0000313" key="3">
    <source>
        <dbReference type="Proteomes" id="UP001054945"/>
    </source>
</evidence>
<organism evidence="2 3">
    <name type="scientific">Caerostris extrusa</name>
    <name type="common">Bark spider</name>
    <name type="synonym">Caerostris bankana</name>
    <dbReference type="NCBI Taxonomy" id="172846"/>
    <lineage>
        <taxon>Eukaryota</taxon>
        <taxon>Metazoa</taxon>
        <taxon>Ecdysozoa</taxon>
        <taxon>Arthropoda</taxon>
        <taxon>Chelicerata</taxon>
        <taxon>Arachnida</taxon>
        <taxon>Araneae</taxon>
        <taxon>Araneomorphae</taxon>
        <taxon>Entelegynae</taxon>
        <taxon>Araneoidea</taxon>
        <taxon>Araneidae</taxon>
        <taxon>Caerostris</taxon>
    </lineage>
</organism>
<name>A0AAV4WHA6_CAEEX</name>
<evidence type="ECO:0000256" key="1">
    <source>
        <dbReference type="SAM" id="MobiDB-lite"/>
    </source>
</evidence>
<keyword evidence="3" id="KW-1185">Reference proteome</keyword>
<feature type="compositionally biased region" description="Basic residues" evidence="1">
    <location>
        <begin position="54"/>
        <end position="72"/>
    </location>
</feature>
<reference evidence="2 3" key="1">
    <citation type="submission" date="2021-06" db="EMBL/GenBank/DDBJ databases">
        <title>Caerostris extrusa draft genome.</title>
        <authorList>
            <person name="Kono N."/>
            <person name="Arakawa K."/>
        </authorList>
    </citation>
    <scope>NUCLEOTIDE SEQUENCE [LARGE SCALE GENOMIC DNA]</scope>
</reference>
<dbReference type="AlphaFoldDB" id="A0AAV4WHA6"/>
<proteinExistence type="predicted"/>
<gene>
    <name evidence="2" type="ORF">CEXT_539911</name>
</gene>
<dbReference type="EMBL" id="BPLR01016090">
    <property type="protein sequence ID" value="GIY81184.1"/>
    <property type="molecule type" value="Genomic_DNA"/>
</dbReference>
<accession>A0AAV4WHA6</accession>
<evidence type="ECO:0000313" key="2">
    <source>
        <dbReference type="EMBL" id="GIY81184.1"/>
    </source>
</evidence>
<comment type="caution">
    <text evidence="2">The sequence shown here is derived from an EMBL/GenBank/DDBJ whole genome shotgun (WGS) entry which is preliminary data.</text>
</comment>
<feature type="region of interest" description="Disordered" evidence="1">
    <location>
        <begin position="52"/>
        <end position="88"/>
    </location>
</feature>
<protein>
    <submittedName>
        <fullName evidence="2">Uncharacterized protein</fullName>
    </submittedName>
</protein>